<proteinExistence type="predicted"/>
<keyword evidence="1" id="KW-0812">Transmembrane</keyword>
<evidence type="ECO:0000313" key="2">
    <source>
        <dbReference type="EMBL" id="CAK9018127.1"/>
    </source>
</evidence>
<keyword evidence="3" id="KW-1185">Reference proteome</keyword>
<reference evidence="2 3" key="1">
    <citation type="submission" date="2024-02" db="EMBL/GenBank/DDBJ databases">
        <authorList>
            <person name="Chen Y."/>
            <person name="Shah S."/>
            <person name="Dougan E. K."/>
            <person name="Thang M."/>
            <person name="Chan C."/>
        </authorList>
    </citation>
    <scope>NUCLEOTIDE SEQUENCE [LARGE SCALE GENOMIC DNA]</scope>
</reference>
<keyword evidence="1" id="KW-1133">Transmembrane helix</keyword>
<dbReference type="EMBL" id="CAXAMN010006558">
    <property type="protein sequence ID" value="CAK9018127.1"/>
    <property type="molecule type" value="Genomic_DNA"/>
</dbReference>
<sequence>MILLRPTGQQRFLQVLVGIGPVFSFFAAYIWSFHREETNLAELPAPLAYISNGIALGIMTIFVRVEEQENGAMVPRAFKSVLFLDVFGWVSQKGLSVRYSAFGDITLSNSNLICAGKDSEARLGREVNRPIRVTCFAPLHLSDFNCISKECSSA</sequence>
<feature type="transmembrane region" description="Helical" evidence="1">
    <location>
        <begin position="43"/>
        <end position="63"/>
    </location>
</feature>
<feature type="transmembrane region" description="Helical" evidence="1">
    <location>
        <begin position="12"/>
        <end position="31"/>
    </location>
</feature>
<name>A0ABP0JVQ5_9DINO</name>
<evidence type="ECO:0000256" key="1">
    <source>
        <dbReference type="SAM" id="Phobius"/>
    </source>
</evidence>
<keyword evidence="1" id="KW-0472">Membrane</keyword>
<evidence type="ECO:0000313" key="3">
    <source>
        <dbReference type="Proteomes" id="UP001642484"/>
    </source>
</evidence>
<gene>
    <name evidence="2" type="ORF">CCMP2556_LOCUS13146</name>
</gene>
<organism evidence="2 3">
    <name type="scientific">Durusdinium trenchii</name>
    <dbReference type="NCBI Taxonomy" id="1381693"/>
    <lineage>
        <taxon>Eukaryota</taxon>
        <taxon>Sar</taxon>
        <taxon>Alveolata</taxon>
        <taxon>Dinophyceae</taxon>
        <taxon>Suessiales</taxon>
        <taxon>Symbiodiniaceae</taxon>
        <taxon>Durusdinium</taxon>
    </lineage>
</organism>
<comment type="caution">
    <text evidence="2">The sequence shown here is derived from an EMBL/GenBank/DDBJ whole genome shotgun (WGS) entry which is preliminary data.</text>
</comment>
<dbReference type="Proteomes" id="UP001642484">
    <property type="component" value="Unassembled WGS sequence"/>
</dbReference>
<protein>
    <submittedName>
        <fullName evidence="2">Uncharacterized protein</fullName>
    </submittedName>
</protein>
<accession>A0ABP0JVQ5</accession>